<dbReference type="InterPro" id="IPR037522">
    <property type="entry name" value="HD_GYP_dom"/>
</dbReference>
<dbReference type="InterPro" id="IPR011006">
    <property type="entry name" value="CheY-like_superfamily"/>
</dbReference>
<dbReference type="InterPro" id="IPR052020">
    <property type="entry name" value="Cyclic_di-GMP/3'3'-cGAMP_PDE"/>
</dbReference>
<dbReference type="InterPro" id="IPR001789">
    <property type="entry name" value="Sig_transdc_resp-reg_receiver"/>
</dbReference>
<dbReference type="Pfam" id="PF00072">
    <property type="entry name" value="Response_reg"/>
    <property type="match status" value="1"/>
</dbReference>
<gene>
    <name evidence="3" type="ORF">S06H3_45539</name>
</gene>
<dbReference type="Gene3D" id="1.10.3210.10">
    <property type="entry name" value="Hypothetical protein af1432"/>
    <property type="match status" value="1"/>
</dbReference>
<feature type="non-terminal residue" evidence="3">
    <location>
        <position position="1"/>
    </location>
</feature>
<dbReference type="EMBL" id="BARV01028448">
    <property type="protein sequence ID" value="GAI33998.1"/>
    <property type="molecule type" value="Genomic_DNA"/>
</dbReference>
<dbReference type="SUPFAM" id="SSF52172">
    <property type="entry name" value="CheY-like"/>
    <property type="match status" value="1"/>
</dbReference>
<proteinExistence type="predicted"/>
<feature type="domain" description="Response regulatory" evidence="1">
    <location>
        <begin position="1"/>
        <end position="44"/>
    </location>
</feature>
<sequence length="259" mass="29104">IPIVMVTALKDVEDRVKALEVGADDFLTKPVDNTELRARVSSLLKVKAYNDHMLNHQKELEAEVAKRTEQLRQAFEKIKVASLDTIYRLSRAAEYKDEDTGAHIQRMSNYAATIAHKVDLNKEANETILYAAPMHDVGKIGIPDQILLKPGRLDPDEWEIMKQHSILGAQILEGSDAESIKLAEVIALTHHEKWDGSGYPKGLKGSEIPLAGRITAIADVFDALTSKRPYKEPFPLEKAFIIIEEGWGSHFDPQWWMPS</sequence>
<dbReference type="InterPro" id="IPR003607">
    <property type="entry name" value="HD/PDEase_dom"/>
</dbReference>
<accession>X1MRT5</accession>
<evidence type="ECO:0000313" key="3">
    <source>
        <dbReference type="EMBL" id="GAI33998.1"/>
    </source>
</evidence>
<evidence type="ECO:0008006" key="4">
    <source>
        <dbReference type="Google" id="ProtNLM"/>
    </source>
</evidence>
<dbReference type="SMART" id="SM00471">
    <property type="entry name" value="HDc"/>
    <property type="match status" value="1"/>
</dbReference>
<dbReference type="PANTHER" id="PTHR45228:SF1">
    <property type="entry name" value="CYCLIC DI-GMP PHOSPHODIESTERASE TM_0186"/>
    <property type="match status" value="1"/>
</dbReference>
<comment type="caution">
    <text evidence="3">The sequence shown here is derived from an EMBL/GenBank/DDBJ whole genome shotgun (WGS) entry which is preliminary data.</text>
</comment>
<feature type="non-terminal residue" evidence="3">
    <location>
        <position position="259"/>
    </location>
</feature>
<feature type="domain" description="HD-GYP" evidence="2">
    <location>
        <begin position="78"/>
        <end position="259"/>
    </location>
</feature>
<dbReference type="CDD" id="cd00077">
    <property type="entry name" value="HDc"/>
    <property type="match status" value="1"/>
</dbReference>
<dbReference type="Gene3D" id="3.40.50.2300">
    <property type="match status" value="1"/>
</dbReference>
<dbReference type="SUPFAM" id="SSF109604">
    <property type="entry name" value="HD-domain/PDEase-like"/>
    <property type="match status" value="1"/>
</dbReference>
<dbReference type="PROSITE" id="PS51832">
    <property type="entry name" value="HD_GYP"/>
    <property type="match status" value="1"/>
</dbReference>
<evidence type="ECO:0000259" key="1">
    <source>
        <dbReference type="PROSITE" id="PS50110"/>
    </source>
</evidence>
<protein>
    <recommendedName>
        <fullName evidence="4">Two-component system response regulator</fullName>
    </recommendedName>
</protein>
<dbReference type="AlphaFoldDB" id="X1MRT5"/>
<dbReference type="PROSITE" id="PS50110">
    <property type="entry name" value="RESPONSE_REGULATORY"/>
    <property type="match status" value="1"/>
</dbReference>
<dbReference type="PANTHER" id="PTHR45228">
    <property type="entry name" value="CYCLIC DI-GMP PHOSPHODIESTERASE TM_0186-RELATED"/>
    <property type="match status" value="1"/>
</dbReference>
<dbReference type="GO" id="GO:0000160">
    <property type="term" value="P:phosphorelay signal transduction system"/>
    <property type="evidence" value="ECO:0007669"/>
    <property type="project" value="InterPro"/>
</dbReference>
<evidence type="ECO:0000259" key="2">
    <source>
        <dbReference type="PROSITE" id="PS51832"/>
    </source>
</evidence>
<dbReference type="Pfam" id="PF13487">
    <property type="entry name" value="HD_5"/>
    <property type="match status" value="1"/>
</dbReference>
<reference evidence="3" key="1">
    <citation type="journal article" date="2014" name="Front. Microbiol.">
        <title>High frequency of phylogenetically diverse reductive dehalogenase-homologous genes in deep subseafloor sedimentary metagenomes.</title>
        <authorList>
            <person name="Kawai M."/>
            <person name="Futagami T."/>
            <person name="Toyoda A."/>
            <person name="Takaki Y."/>
            <person name="Nishi S."/>
            <person name="Hori S."/>
            <person name="Arai W."/>
            <person name="Tsubouchi T."/>
            <person name="Morono Y."/>
            <person name="Uchiyama I."/>
            <person name="Ito T."/>
            <person name="Fujiyama A."/>
            <person name="Inagaki F."/>
            <person name="Takami H."/>
        </authorList>
    </citation>
    <scope>NUCLEOTIDE SEQUENCE</scope>
    <source>
        <strain evidence="3">Expedition CK06-06</strain>
    </source>
</reference>
<organism evidence="3">
    <name type="scientific">marine sediment metagenome</name>
    <dbReference type="NCBI Taxonomy" id="412755"/>
    <lineage>
        <taxon>unclassified sequences</taxon>
        <taxon>metagenomes</taxon>
        <taxon>ecological metagenomes</taxon>
    </lineage>
</organism>
<name>X1MRT5_9ZZZZ</name>